<keyword evidence="3" id="KW-1185">Reference proteome</keyword>
<reference evidence="2" key="1">
    <citation type="thesis" date="2021" institute="BYU ScholarsArchive" country="Provo, UT, USA">
        <title>Applications of and Algorithms for Genome Assembly and Genomic Analyses with an Emphasis on Marine Teleosts.</title>
        <authorList>
            <person name="Pickett B.D."/>
        </authorList>
    </citation>
    <scope>NUCLEOTIDE SEQUENCE</scope>
    <source>
        <strain evidence="2">HI-2016</strain>
    </source>
</reference>
<gene>
    <name evidence="2" type="ORF">JZ751_003189</name>
</gene>
<dbReference type="EMBL" id="JAFBMS010000102">
    <property type="protein sequence ID" value="KAG9336841.1"/>
    <property type="molecule type" value="Genomic_DNA"/>
</dbReference>
<comment type="caution">
    <text evidence="2">The sequence shown here is derived from an EMBL/GenBank/DDBJ whole genome shotgun (WGS) entry which is preliminary data.</text>
</comment>
<dbReference type="AlphaFoldDB" id="A0A8T2NDC8"/>
<dbReference type="Proteomes" id="UP000824540">
    <property type="component" value="Unassembled WGS sequence"/>
</dbReference>
<evidence type="ECO:0000313" key="3">
    <source>
        <dbReference type="Proteomes" id="UP000824540"/>
    </source>
</evidence>
<name>A0A8T2NDC8_9TELE</name>
<organism evidence="2 3">
    <name type="scientific">Albula glossodonta</name>
    <name type="common">roundjaw bonefish</name>
    <dbReference type="NCBI Taxonomy" id="121402"/>
    <lineage>
        <taxon>Eukaryota</taxon>
        <taxon>Metazoa</taxon>
        <taxon>Chordata</taxon>
        <taxon>Craniata</taxon>
        <taxon>Vertebrata</taxon>
        <taxon>Euteleostomi</taxon>
        <taxon>Actinopterygii</taxon>
        <taxon>Neopterygii</taxon>
        <taxon>Teleostei</taxon>
        <taxon>Albuliformes</taxon>
        <taxon>Albulidae</taxon>
        <taxon>Albula</taxon>
    </lineage>
</organism>
<feature type="region of interest" description="Disordered" evidence="1">
    <location>
        <begin position="24"/>
        <end position="71"/>
    </location>
</feature>
<protein>
    <submittedName>
        <fullName evidence="2">Uncharacterized protein</fullName>
    </submittedName>
</protein>
<proteinExistence type="predicted"/>
<evidence type="ECO:0000313" key="2">
    <source>
        <dbReference type="EMBL" id="KAG9336841.1"/>
    </source>
</evidence>
<evidence type="ECO:0000256" key="1">
    <source>
        <dbReference type="SAM" id="MobiDB-lite"/>
    </source>
</evidence>
<sequence>MATHLTNLWRSALSLEDITDATLIREHTEPRGQVTRTNGSDDRGSKDDRIGPVPVVEGLVPCNGDPLASSL</sequence>
<feature type="compositionally biased region" description="Basic and acidic residues" evidence="1">
    <location>
        <begin position="39"/>
        <end position="50"/>
    </location>
</feature>
<accession>A0A8T2NDC8</accession>